<reference evidence="11" key="1">
    <citation type="journal article" date="2014" name="Proc. Natl. Acad. Sci. U.S.A.">
        <title>Extensive sampling of basidiomycete genomes demonstrates inadequacy of the white-rot/brown-rot paradigm for wood decay fungi.</title>
        <authorList>
            <person name="Riley R."/>
            <person name="Salamov A.A."/>
            <person name="Brown D.W."/>
            <person name="Nagy L.G."/>
            <person name="Floudas D."/>
            <person name="Held B.W."/>
            <person name="Levasseur A."/>
            <person name="Lombard V."/>
            <person name="Morin E."/>
            <person name="Otillar R."/>
            <person name="Lindquist E.A."/>
            <person name="Sun H."/>
            <person name="LaButti K.M."/>
            <person name="Schmutz J."/>
            <person name="Jabbour D."/>
            <person name="Luo H."/>
            <person name="Baker S.E."/>
            <person name="Pisabarro A.G."/>
            <person name="Walton J.D."/>
            <person name="Blanchette R.A."/>
            <person name="Henrissat B."/>
            <person name="Martin F."/>
            <person name="Cullen D."/>
            <person name="Hibbett D.S."/>
            <person name="Grigoriev I.V."/>
        </authorList>
    </citation>
    <scope>NUCLEOTIDE SEQUENCE [LARGE SCALE GENOMIC DNA]</scope>
    <source>
        <strain evidence="11">FD-172 SS1</strain>
    </source>
</reference>
<evidence type="ECO:0000256" key="5">
    <source>
        <dbReference type="ARBA" id="ARBA00022803"/>
    </source>
</evidence>
<dbReference type="HOGENOM" id="CLU_018320_4_1_1"/>
<dbReference type="GO" id="GO:0016567">
    <property type="term" value="P:protein ubiquitination"/>
    <property type="evidence" value="ECO:0007669"/>
    <property type="project" value="TreeGrafter"/>
</dbReference>
<dbReference type="Proteomes" id="UP000027195">
    <property type="component" value="Unassembled WGS sequence"/>
</dbReference>
<dbReference type="AlphaFoldDB" id="A0A067MKA2"/>
<dbReference type="Pfam" id="PF04049">
    <property type="entry name" value="ANAPC8"/>
    <property type="match status" value="1"/>
</dbReference>
<evidence type="ECO:0000313" key="11">
    <source>
        <dbReference type="Proteomes" id="UP000027195"/>
    </source>
</evidence>
<keyword evidence="1" id="KW-0132">Cell division</keyword>
<protein>
    <recommendedName>
        <fullName evidence="9">Cdc23 domain-containing protein</fullName>
    </recommendedName>
</protein>
<organism evidence="10 11">
    <name type="scientific">Botryobasidium botryosum (strain FD-172 SS1)</name>
    <dbReference type="NCBI Taxonomy" id="930990"/>
    <lineage>
        <taxon>Eukaryota</taxon>
        <taxon>Fungi</taxon>
        <taxon>Dikarya</taxon>
        <taxon>Basidiomycota</taxon>
        <taxon>Agaricomycotina</taxon>
        <taxon>Agaricomycetes</taxon>
        <taxon>Cantharellales</taxon>
        <taxon>Botryobasidiaceae</taxon>
        <taxon>Botryobasidium</taxon>
    </lineage>
</organism>
<evidence type="ECO:0000313" key="10">
    <source>
        <dbReference type="EMBL" id="KDQ15160.1"/>
    </source>
</evidence>
<dbReference type="FunCoup" id="A0A067MKA2">
    <property type="interactions" value="334"/>
</dbReference>
<keyword evidence="4" id="KW-0833">Ubl conjugation pathway</keyword>
<feature type="repeat" description="TPR" evidence="7">
    <location>
        <begin position="328"/>
        <end position="361"/>
    </location>
</feature>
<dbReference type="Pfam" id="PF13176">
    <property type="entry name" value="TPR_7"/>
    <property type="match status" value="1"/>
</dbReference>
<feature type="domain" description="Cdc23" evidence="9">
    <location>
        <begin position="7"/>
        <end position="267"/>
    </location>
</feature>
<accession>A0A067MKA2</accession>
<evidence type="ECO:0000256" key="7">
    <source>
        <dbReference type="PROSITE-ProRule" id="PRU00339"/>
    </source>
</evidence>
<dbReference type="OrthoDB" id="10262026at2759"/>
<evidence type="ECO:0000256" key="8">
    <source>
        <dbReference type="SAM" id="MobiDB-lite"/>
    </source>
</evidence>
<gene>
    <name evidence="10" type="ORF">BOTBODRAFT_32144</name>
</gene>
<dbReference type="InterPro" id="IPR019734">
    <property type="entry name" value="TPR_rpt"/>
</dbReference>
<keyword evidence="6" id="KW-0131">Cell cycle</keyword>
<dbReference type="Pfam" id="PF13414">
    <property type="entry name" value="TPR_11"/>
    <property type="match status" value="1"/>
</dbReference>
<dbReference type="InterPro" id="IPR007192">
    <property type="entry name" value="APC8"/>
</dbReference>
<dbReference type="InterPro" id="IPR011990">
    <property type="entry name" value="TPR-like_helical_dom_sf"/>
</dbReference>
<dbReference type="Pfam" id="PF13181">
    <property type="entry name" value="TPR_8"/>
    <property type="match status" value="2"/>
</dbReference>
<feature type="region of interest" description="Disordered" evidence="8">
    <location>
        <begin position="40"/>
        <end position="71"/>
    </location>
</feature>
<evidence type="ECO:0000256" key="4">
    <source>
        <dbReference type="ARBA" id="ARBA00022786"/>
    </source>
</evidence>
<name>A0A067MKA2_BOTB1</name>
<dbReference type="GO" id="GO:0005680">
    <property type="term" value="C:anaphase-promoting complex"/>
    <property type="evidence" value="ECO:0007669"/>
    <property type="project" value="InterPro"/>
</dbReference>
<keyword evidence="3" id="KW-0498">Mitosis</keyword>
<feature type="repeat" description="TPR" evidence="7">
    <location>
        <begin position="396"/>
        <end position="429"/>
    </location>
</feature>
<dbReference type="InParanoid" id="A0A067MKA2"/>
<evidence type="ECO:0000256" key="3">
    <source>
        <dbReference type="ARBA" id="ARBA00022776"/>
    </source>
</evidence>
<dbReference type="SMART" id="SM00028">
    <property type="entry name" value="TPR"/>
    <property type="match status" value="7"/>
</dbReference>
<keyword evidence="11" id="KW-1185">Reference proteome</keyword>
<proteinExistence type="predicted"/>
<dbReference type="Gene3D" id="1.25.40.10">
    <property type="entry name" value="Tetratricopeptide repeat domain"/>
    <property type="match status" value="3"/>
</dbReference>
<keyword evidence="2" id="KW-0677">Repeat</keyword>
<sequence length="563" mass="64874">MNAHVDEIRSAVRDCSERGLHAAARWAGEFLATPAVSSHSRLSDSAPLTSTPRRTPSRPFVPPVEPDTSFPELETDPYETDEADLHAVARTYFDAKELDRASHLLRGCRSARCRFLCVYAQYLASEKRAQDTWTAKADTRSREEKPINPELVVLLPKVDGSKEPFILFLRGIILSGLRRRAEAIECIIMSLKAYPWNWSCWQLLSSLIEDSDELTRIQPLLPPHPVTKMFIVNVMVELHAATDEVQQMLEELLQIFPASLHLMAQKALVCYHIRDFDQAEGIFDRILELDPHRIEEIDIFSNILYVMDKRAKLSHLAHKFVVMNKNRPEVCCLVGNYYSLRMEHEKAIKYFRRAVQLDQTYLAAWTLMGHEYVELKNSEAAIEAYRRAVDVNRKDYRAWYGLGQTYELLDMPQYALHYYQRATALRPYDIRMWQALGNCYRILDKSREAIECYKRALIGADQRDTAGHLQLAQLFSDIGQHREAAAYHQHCVEICKWVGKPLGEYAKSCIYVAKYEMSRGAAGDWRLAREYLEKVANSNVGEVTVAAELLRELLRETRERVQS</sequence>
<dbReference type="PANTHER" id="PTHR12558:SF10">
    <property type="entry name" value="CELL DIVISION CYCLE PROTEIN 23 HOMOLOG"/>
    <property type="match status" value="1"/>
</dbReference>
<dbReference type="PANTHER" id="PTHR12558">
    <property type="entry name" value="CELL DIVISION CYCLE 16,23,27"/>
    <property type="match status" value="1"/>
</dbReference>
<dbReference type="PROSITE" id="PS50005">
    <property type="entry name" value="TPR"/>
    <property type="match status" value="3"/>
</dbReference>
<evidence type="ECO:0000256" key="2">
    <source>
        <dbReference type="ARBA" id="ARBA00022737"/>
    </source>
</evidence>
<dbReference type="EMBL" id="KL198034">
    <property type="protein sequence ID" value="KDQ15160.1"/>
    <property type="molecule type" value="Genomic_DNA"/>
</dbReference>
<dbReference type="STRING" id="930990.A0A067MKA2"/>
<feature type="repeat" description="TPR" evidence="7">
    <location>
        <begin position="362"/>
        <end position="395"/>
    </location>
</feature>
<dbReference type="GO" id="GO:0031145">
    <property type="term" value="P:anaphase-promoting complex-dependent catabolic process"/>
    <property type="evidence" value="ECO:0007669"/>
    <property type="project" value="TreeGrafter"/>
</dbReference>
<evidence type="ECO:0000256" key="6">
    <source>
        <dbReference type="ARBA" id="ARBA00023306"/>
    </source>
</evidence>
<dbReference type="GO" id="GO:0045842">
    <property type="term" value="P:positive regulation of mitotic metaphase/anaphase transition"/>
    <property type="evidence" value="ECO:0007669"/>
    <property type="project" value="TreeGrafter"/>
</dbReference>
<evidence type="ECO:0000259" key="9">
    <source>
        <dbReference type="Pfam" id="PF04049"/>
    </source>
</evidence>
<feature type="non-terminal residue" evidence="10">
    <location>
        <position position="1"/>
    </location>
</feature>
<evidence type="ECO:0000256" key="1">
    <source>
        <dbReference type="ARBA" id="ARBA00022618"/>
    </source>
</evidence>
<dbReference type="GO" id="GO:0051301">
    <property type="term" value="P:cell division"/>
    <property type="evidence" value="ECO:0007669"/>
    <property type="project" value="UniProtKB-KW"/>
</dbReference>
<dbReference type="SUPFAM" id="SSF48452">
    <property type="entry name" value="TPR-like"/>
    <property type="match status" value="2"/>
</dbReference>
<keyword evidence="5 7" id="KW-0802">TPR repeat</keyword>